<protein>
    <submittedName>
        <fullName evidence="2">Uncharacterized protein</fullName>
    </submittedName>
</protein>
<evidence type="ECO:0000313" key="2">
    <source>
        <dbReference type="EMBL" id="KOC65877.1"/>
    </source>
</evidence>
<feature type="region of interest" description="Disordered" evidence="1">
    <location>
        <begin position="1"/>
        <end position="26"/>
    </location>
</feature>
<gene>
    <name evidence="2" type="ORF">WH47_10339</name>
</gene>
<organism evidence="2 3">
    <name type="scientific">Habropoda laboriosa</name>
    <dbReference type="NCBI Taxonomy" id="597456"/>
    <lineage>
        <taxon>Eukaryota</taxon>
        <taxon>Metazoa</taxon>
        <taxon>Ecdysozoa</taxon>
        <taxon>Arthropoda</taxon>
        <taxon>Hexapoda</taxon>
        <taxon>Insecta</taxon>
        <taxon>Pterygota</taxon>
        <taxon>Neoptera</taxon>
        <taxon>Endopterygota</taxon>
        <taxon>Hymenoptera</taxon>
        <taxon>Apocrita</taxon>
        <taxon>Aculeata</taxon>
        <taxon>Apoidea</taxon>
        <taxon>Anthophila</taxon>
        <taxon>Apidae</taxon>
        <taxon>Habropoda</taxon>
    </lineage>
</organism>
<accession>A0A0L7R4S7</accession>
<proteinExistence type="predicted"/>
<keyword evidence="3" id="KW-1185">Reference proteome</keyword>
<evidence type="ECO:0000313" key="3">
    <source>
        <dbReference type="Proteomes" id="UP000053825"/>
    </source>
</evidence>
<name>A0A0L7R4S7_9HYME</name>
<sequence>MLAPRAISSPACERKKKKRGNFSSNQPCRRCTRYDYAPRSLLASHASPLFL</sequence>
<dbReference type="AlphaFoldDB" id="A0A0L7R4S7"/>
<evidence type="ECO:0000256" key="1">
    <source>
        <dbReference type="SAM" id="MobiDB-lite"/>
    </source>
</evidence>
<dbReference type="EMBL" id="KQ414657">
    <property type="protein sequence ID" value="KOC65877.1"/>
    <property type="molecule type" value="Genomic_DNA"/>
</dbReference>
<dbReference type="Proteomes" id="UP000053825">
    <property type="component" value="Unassembled WGS sequence"/>
</dbReference>
<reference evidence="2 3" key="1">
    <citation type="submission" date="2015-07" db="EMBL/GenBank/DDBJ databases">
        <title>The genome of Habropoda laboriosa.</title>
        <authorList>
            <person name="Pan H."/>
            <person name="Kapheim K."/>
        </authorList>
    </citation>
    <scope>NUCLEOTIDE SEQUENCE [LARGE SCALE GENOMIC DNA]</scope>
    <source>
        <strain evidence="2">0110345459</strain>
    </source>
</reference>